<proteinExistence type="predicted"/>
<reference evidence="2" key="1">
    <citation type="journal article" date="2021" name="Proc. Natl. Acad. Sci. U.S.A.">
        <title>A Catalog of Tens of Thousands of Viruses from Human Metagenomes Reveals Hidden Associations with Chronic Diseases.</title>
        <authorList>
            <person name="Tisza M.J."/>
            <person name="Buck C.B."/>
        </authorList>
    </citation>
    <scope>NUCLEOTIDE SEQUENCE</scope>
    <source>
        <strain evidence="2">CtkfK18</strain>
    </source>
</reference>
<keyword evidence="1" id="KW-0812">Transmembrane</keyword>
<name>A0A8S5VGT4_9CAUD</name>
<sequence>MSLVKNIAIGVGSVVVLGLGYLSYKKLRGKKEKDEYKIFEGIFNKEDFKKRIQEDEELIKNLENLHYDESVIKPFRDSLKSKKEFLATLK</sequence>
<keyword evidence="1" id="KW-0472">Membrane</keyword>
<dbReference type="EMBL" id="BK016265">
    <property type="protein sequence ID" value="DAG05827.1"/>
    <property type="molecule type" value="Genomic_DNA"/>
</dbReference>
<evidence type="ECO:0000256" key="1">
    <source>
        <dbReference type="SAM" id="Phobius"/>
    </source>
</evidence>
<keyword evidence="1" id="KW-1133">Transmembrane helix</keyword>
<evidence type="ECO:0000313" key="2">
    <source>
        <dbReference type="EMBL" id="DAG05827.1"/>
    </source>
</evidence>
<accession>A0A8S5VGT4</accession>
<protein>
    <submittedName>
        <fullName evidence="2">Sporulation protein YpjB (SpoYpjB)</fullName>
    </submittedName>
</protein>
<feature type="transmembrane region" description="Helical" evidence="1">
    <location>
        <begin position="6"/>
        <end position="24"/>
    </location>
</feature>
<organism evidence="2">
    <name type="scientific">Myoviridae sp. ctkfK18</name>
    <dbReference type="NCBI Taxonomy" id="2825165"/>
    <lineage>
        <taxon>Viruses</taxon>
        <taxon>Duplodnaviria</taxon>
        <taxon>Heunggongvirae</taxon>
        <taxon>Uroviricota</taxon>
        <taxon>Caudoviricetes</taxon>
    </lineage>
</organism>